<sequence>MQFPRCTMNRVGLWALCLVLFWVSEGTAQELSFGYAHKDITPELGKKPVYLAGFGHNRRATKVHDSIMARAVVLASKNEKIALVSVDVIGIFLPTVERIRSRCPHFSYILVSSTHNHEGPDTLGLWGPSPIQSGVDPEYMKKLEDGCVEAIRTAEAALQPAKAHIGRVNAPELLRDSRQPIVLHDELVALRFTEAATERSLGLLVQWNNHPEVLDSKNTELTADFPYYVIEALRAKYQCPVIYFTGTVGGLMTPLGLAVRDEKGQELTDGTFAKAERYGRLVADAVQKALQKSEPLRLTPFTIRRKSILVPVDNKLYRLGWQVGTLQRPLYVWDNNPSPAKFVETQDVSRRVAIKTEVGYLQLGDLEVAVIPGEIYPELVLGKVQDPVDSGADFPDAPIEPAIYPHMKKGRHRMIIGLGNDEIGYIIPKRQWDEKPPYCYGLRKAQYGEINSVGPEAAPLICEAFRELTRQP</sequence>
<dbReference type="EMBL" id="JACEFB010000001">
    <property type="protein sequence ID" value="MBA2225105.1"/>
    <property type="molecule type" value="Genomic_DNA"/>
</dbReference>
<evidence type="ECO:0008006" key="3">
    <source>
        <dbReference type="Google" id="ProtNLM"/>
    </source>
</evidence>
<name>A0A7V8VBR7_9BACT</name>
<accession>A0A7V8VBR7</accession>
<evidence type="ECO:0000313" key="2">
    <source>
        <dbReference type="Proteomes" id="UP000542342"/>
    </source>
</evidence>
<keyword evidence="2" id="KW-1185">Reference proteome</keyword>
<organism evidence="1 2">
    <name type="scientific">Thermogemmata fonticola</name>
    <dbReference type="NCBI Taxonomy" id="2755323"/>
    <lineage>
        <taxon>Bacteria</taxon>
        <taxon>Pseudomonadati</taxon>
        <taxon>Planctomycetota</taxon>
        <taxon>Planctomycetia</taxon>
        <taxon>Gemmatales</taxon>
        <taxon>Gemmataceae</taxon>
        <taxon>Thermogemmata</taxon>
    </lineage>
</organism>
<protein>
    <recommendedName>
        <fullName evidence="3">Neutral/alkaline non-lysosomal ceramidase N-terminal domain-containing protein</fullName>
    </recommendedName>
</protein>
<proteinExistence type="predicted"/>
<gene>
    <name evidence="1" type="ORF">H0921_02900</name>
</gene>
<evidence type="ECO:0000313" key="1">
    <source>
        <dbReference type="EMBL" id="MBA2225105.1"/>
    </source>
</evidence>
<dbReference type="Proteomes" id="UP000542342">
    <property type="component" value="Unassembled WGS sequence"/>
</dbReference>
<reference evidence="1 2" key="1">
    <citation type="submission" date="2020-07" db="EMBL/GenBank/DDBJ databases">
        <title>Thermogemmata thermophila gen. nov., sp. nov., a novel moderate thermophilic planctomycete from a Kamchatka hot spring.</title>
        <authorList>
            <person name="Elcheninov A.G."/>
            <person name="Podosokorskaya O.A."/>
            <person name="Kovaleva O.L."/>
            <person name="Novikov A."/>
            <person name="Bonch-Osmolovskaya E.A."/>
            <person name="Toshchakov S.V."/>
            <person name="Kublanov I.V."/>
        </authorList>
    </citation>
    <scope>NUCLEOTIDE SEQUENCE [LARGE SCALE GENOMIC DNA]</scope>
    <source>
        <strain evidence="1 2">2918</strain>
    </source>
</reference>
<comment type="caution">
    <text evidence="1">The sequence shown here is derived from an EMBL/GenBank/DDBJ whole genome shotgun (WGS) entry which is preliminary data.</text>
</comment>
<dbReference type="AlphaFoldDB" id="A0A7V8VBR7"/>